<keyword evidence="3" id="KW-0547">Nucleotide-binding</keyword>
<protein>
    <recommendedName>
        <fullName evidence="8">tRNA isopentenyltransferase</fullName>
    </recommendedName>
</protein>
<dbReference type="Gene3D" id="3.40.50.300">
    <property type="entry name" value="P-loop containing nucleotide triphosphate hydrolases"/>
    <property type="match status" value="1"/>
</dbReference>
<feature type="compositionally biased region" description="Basic and acidic residues" evidence="5">
    <location>
        <begin position="17"/>
        <end position="26"/>
    </location>
</feature>
<dbReference type="GO" id="GO:0005524">
    <property type="term" value="F:ATP binding"/>
    <property type="evidence" value="ECO:0007669"/>
    <property type="project" value="UniProtKB-KW"/>
</dbReference>
<dbReference type="GO" id="GO:0005739">
    <property type="term" value="C:mitochondrion"/>
    <property type="evidence" value="ECO:0007669"/>
    <property type="project" value="TreeGrafter"/>
</dbReference>
<feature type="compositionally biased region" description="Basic and acidic residues" evidence="5">
    <location>
        <begin position="45"/>
        <end position="60"/>
    </location>
</feature>
<name>A0AAN8JPM5_PATCE</name>
<feature type="compositionally biased region" description="Basic and acidic residues" evidence="5">
    <location>
        <begin position="337"/>
        <end position="356"/>
    </location>
</feature>
<evidence type="ECO:0000256" key="4">
    <source>
        <dbReference type="ARBA" id="ARBA00022840"/>
    </source>
</evidence>
<dbReference type="InterPro" id="IPR027417">
    <property type="entry name" value="P-loop_NTPase"/>
</dbReference>
<dbReference type="AlphaFoldDB" id="A0AAN8JPM5"/>
<feature type="compositionally biased region" description="Acidic residues" evidence="5">
    <location>
        <begin position="7"/>
        <end position="16"/>
    </location>
</feature>
<comment type="similarity">
    <text evidence="1">Belongs to the IPP transferase family.</text>
</comment>
<organism evidence="6 7">
    <name type="scientific">Patella caerulea</name>
    <name type="common">Rayed Mediterranean limpet</name>
    <dbReference type="NCBI Taxonomy" id="87958"/>
    <lineage>
        <taxon>Eukaryota</taxon>
        <taxon>Metazoa</taxon>
        <taxon>Spiralia</taxon>
        <taxon>Lophotrochozoa</taxon>
        <taxon>Mollusca</taxon>
        <taxon>Gastropoda</taxon>
        <taxon>Patellogastropoda</taxon>
        <taxon>Patelloidea</taxon>
        <taxon>Patellidae</taxon>
        <taxon>Patella</taxon>
    </lineage>
</organism>
<dbReference type="EMBL" id="JAZGQO010000008">
    <property type="protein sequence ID" value="KAK6179165.1"/>
    <property type="molecule type" value="Genomic_DNA"/>
</dbReference>
<proteinExistence type="inferred from homology"/>
<keyword evidence="4" id="KW-0067">ATP-binding</keyword>
<dbReference type="PANTHER" id="PTHR11088:SF89">
    <property type="entry name" value="TRNA DIMETHYLALLYLTRANSFERASE"/>
    <property type="match status" value="1"/>
</dbReference>
<evidence type="ECO:0000313" key="6">
    <source>
        <dbReference type="EMBL" id="KAK6179165.1"/>
    </source>
</evidence>
<keyword evidence="2" id="KW-0808">Transferase</keyword>
<dbReference type="GO" id="GO:0052381">
    <property type="term" value="F:tRNA dimethylallyltransferase activity"/>
    <property type="evidence" value="ECO:0007669"/>
    <property type="project" value="TreeGrafter"/>
</dbReference>
<evidence type="ECO:0000313" key="7">
    <source>
        <dbReference type="Proteomes" id="UP001347796"/>
    </source>
</evidence>
<evidence type="ECO:0000256" key="2">
    <source>
        <dbReference type="ARBA" id="ARBA00022679"/>
    </source>
</evidence>
<evidence type="ECO:0008006" key="8">
    <source>
        <dbReference type="Google" id="ProtNLM"/>
    </source>
</evidence>
<comment type="caution">
    <text evidence="6">The sequence shown here is derived from an EMBL/GenBank/DDBJ whole genome shotgun (WGS) entry which is preliminary data.</text>
</comment>
<dbReference type="Gene3D" id="3.30.160.60">
    <property type="entry name" value="Classic Zinc Finger"/>
    <property type="match status" value="1"/>
</dbReference>
<keyword evidence="7" id="KW-1185">Reference proteome</keyword>
<sequence>MGQSFDLELELVEEQDVDKAKTRASSDSDSDSDEKFSESSNLKASNDKEPLTSKKAKDEIYTNTETSQLYKQLEEQDPESARKLHPHNRRKIIRALEVHRDYGVKMSVIHDAQHEGTGEDRRGALRYLDPCVIWIKSDTDVLYERLDKRVDAMIEQGLLKELEDFHNQYRKLTLENKRKLDFELGIFQTIGFKEFHNYLVLDDEDKQTKKGEQLLKEGIDDLKRITRQYSRRQIRWINNRFLRKAGKNVPHVYSVDSTDVSMWDELVYKPAIHIVKSAIQGVKPDIEPEPYKDKDTTQYQYNTCHICDGKVFVVKFEWEAHLNSRKHKGMVAKRKRETMSPHPLDKRYKKTEEVQS</sequence>
<dbReference type="Proteomes" id="UP001347796">
    <property type="component" value="Unassembled WGS sequence"/>
</dbReference>
<feature type="region of interest" description="Disordered" evidence="5">
    <location>
        <begin position="1"/>
        <end position="60"/>
    </location>
</feature>
<feature type="region of interest" description="Disordered" evidence="5">
    <location>
        <begin position="327"/>
        <end position="356"/>
    </location>
</feature>
<dbReference type="Gene3D" id="1.10.20.140">
    <property type="match status" value="1"/>
</dbReference>
<gene>
    <name evidence="6" type="ORF">SNE40_011585</name>
</gene>
<feature type="compositionally biased region" description="Basic residues" evidence="5">
    <location>
        <begin position="327"/>
        <end position="336"/>
    </location>
</feature>
<evidence type="ECO:0000256" key="5">
    <source>
        <dbReference type="SAM" id="MobiDB-lite"/>
    </source>
</evidence>
<dbReference type="GO" id="GO:0006400">
    <property type="term" value="P:tRNA modification"/>
    <property type="evidence" value="ECO:0007669"/>
    <property type="project" value="TreeGrafter"/>
</dbReference>
<reference evidence="6 7" key="1">
    <citation type="submission" date="2024-01" db="EMBL/GenBank/DDBJ databases">
        <title>The genome of the rayed Mediterranean limpet Patella caerulea (Linnaeus, 1758).</title>
        <authorList>
            <person name="Anh-Thu Weber A."/>
            <person name="Halstead-Nussloch G."/>
        </authorList>
    </citation>
    <scope>NUCLEOTIDE SEQUENCE [LARGE SCALE GENOMIC DNA]</scope>
    <source>
        <strain evidence="6">AATW-2023a</strain>
        <tissue evidence="6">Whole specimen</tissue>
    </source>
</reference>
<dbReference type="InterPro" id="IPR039657">
    <property type="entry name" value="Dimethylallyltransferase"/>
</dbReference>
<dbReference type="Pfam" id="PF01715">
    <property type="entry name" value="IPPT"/>
    <property type="match status" value="1"/>
</dbReference>
<accession>A0AAN8JPM5</accession>
<evidence type="ECO:0000256" key="3">
    <source>
        <dbReference type="ARBA" id="ARBA00022741"/>
    </source>
</evidence>
<dbReference type="PANTHER" id="PTHR11088">
    <property type="entry name" value="TRNA DIMETHYLALLYLTRANSFERASE"/>
    <property type="match status" value="1"/>
</dbReference>
<evidence type="ECO:0000256" key="1">
    <source>
        <dbReference type="ARBA" id="ARBA00005842"/>
    </source>
</evidence>